<keyword evidence="6 9" id="KW-0067">ATP-binding</keyword>
<organism evidence="12 13">
    <name type="scientific">Taishania pollutisoli</name>
    <dbReference type="NCBI Taxonomy" id="2766479"/>
    <lineage>
        <taxon>Bacteria</taxon>
        <taxon>Pseudomonadati</taxon>
        <taxon>Bacteroidota</taxon>
        <taxon>Flavobacteriia</taxon>
        <taxon>Flavobacteriales</taxon>
        <taxon>Crocinitomicaceae</taxon>
        <taxon>Taishania</taxon>
    </lineage>
</organism>
<dbReference type="HAMAP" id="MF_00969">
    <property type="entry name" value="TRCF"/>
    <property type="match status" value="1"/>
</dbReference>
<protein>
    <recommendedName>
        <fullName evidence="9">Transcription-repair-coupling factor</fullName>
        <shortName evidence="9">TRCF</shortName>
        <ecNumber evidence="9">3.6.4.-</ecNumber>
    </recommendedName>
</protein>
<dbReference type="NCBIfam" id="TIGR00580">
    <property type="entry name" value="mfd"/>
    <property type="match status" value="1"/>
</dbReference>
<name>A0A8J6P8D4_9FLAO</name>
<dbReference type="GO" id="GO:0003684">
    <property type="term" value="F:damaged DNA binding"/>
    <property type="evidence" value="ECO:0007669"/>
    <property type="project" value="InterPro"/>
</dbReference>
<dbReference type="GO" id="GO:0000716">
    <property type="term" value="P:transcription-coupled nucleotide-excision repair, DNA damage recognition"/>
    <property type="evidence" value="ECO:0007669"/>
    <property type="project" value="UniProtKB-UniRule"/>
</dbReference>
<dbReference type="InterPro" id="IPR001650">
    <property type="entry name" value="Helicase_C-like"/>
</dbReference>
<dbReference type="SMART" id="SM00982">
    <property type="entry name" value="TRCF"/>
    <property type="match status" value="1"/>
</dbReference>
<sequence>MNIKDFRKHFEHIPLVEQTANQLQFHESRIHWKGLAGASKSVCAAAVCSQVPGNHLFILNDKEEAAYFLNNFEGLFPENKNILFYPASYRVPYQLEETDNANVVARAEVLDKVNSGKNAWIITYPEALFEKVPTQKNLSKNTFRLEVGKTYSIDFIHEVLMEYHFEYVDFVYEPGQFSIRGGIVDVFSYSNDNPFRIEFFGDEVESVRTFDAATQLSINTHKHFSIVPNVQGKMVQEGNGSFFEFAGKNTTIWIDSVDKTQEILKKEYTRSVEIHSKLPDTVKHTIPSNLYVDQTTFLSELKTFSTIELGTDTEFKIGLTCTFDFQPQPSFNKNFELLRDDILARQKSGYEVLIFSNQPKQLERLEQILADIGTEEQEKTTFIPMHFALSEGFISPSNKLVCFTDHQLFERYHRFKLKEGFRQAKQALTLKEIYNLQKGDYVTHIDHGVGQFSGLETIDVNGKPQEAIRLVYKDGDVLYVGIHSLHRISKFTGKEGSIPKVNKLGTQAWTTLKNKTKKKIKELAFDLIQLYAKRKSQPGFQFSPDTYLQNELEASFMYEDTPDQLKATQAVKEDMEKPVPMDRLICGDVGFGKTEVAMRAAFKAVADNKQVAVLVPTTILSLQHYRSFRERLKDFPCRVDYINRFKSAKQITETLKDLKDGKIDILIGTHAIAADKVKFKDLGLMIIDEEQKFGVAVKDKLKTLRATVDTLTLTATPIPRTLQFSLMGARDLSIINTPPPNRQPVLTEIIPFNEEQIRDAVAYEVSRGGQVYFVHNRLANIKEVSGMLQRLCPGIRVAIGHGQMDGKDLEKIMMGFINHEYDVLLATTIIESGIDISNANTMIINDAHNFGLSDLHQLRGRVGRSNKKGFCYLISQKSSLLTTEARKRLEALVQFSDLGAGFNIAMKDLDIRGAGNMLGGEQSGFISEIGFEMYQKILNEAIEELKESEFKELFENRNTDSPLQFVNDTILETDLEVRIPDTYVNNVAERLSLYQEMDNFKTMDELKTFEQQLIDRFGPIPEAVEDLLQSFELRWMAQELGLEKLVLKGGKMIGYFISNPQSPFYETPIFTQVLTAITSNPSRFKMSEKNDKLRVISEEIHDLGEAYRRLALLKP</sequence>
<evidence type="ECO:0000259" key="10">
    <source>
        <dbReference type="PROSITE" id="PS51192"/>
    </source>
</evidence>
<dbReference type="GO" id="GO:0006355">
    <property type="term" value="P:regulation of DNA-templated transcription"/>
    <property type="evidence" value="ECO:0007669"/>
    <property type="project" value="UniProtKB-UniRule"/>
</dbReference>
<comment type="subcellular location">
    <subcellularLocation>
        <location evidence="9">Cytoplasm</location>
    </subcellularLocation>
</comment>
<dbReference type="InterPro" id="IPR037235">
    <property type="entry name" value="TRCF-like_C_D7"/>
</dbReference>
<dbReference type="SMART" id="SM00487">
    <property type="entry name" value="DEXDc"/>
    <property type="match status" value="1"/>
</dbReference>
<dbReference type="Gene3D" id="3.40.50.11180">
    <property type="match status" value="1"/>
</dbReference>
<dbReference type="InterPro" id="IPR003711">
    <property type="entry name" value="CarD-like/TRCF_RID"/>
</dbReference>
<dbReference type="InterPro" id="IPR004576">
    <property type="entry name" value="Mfd"/>
</dbReference>
<keyword evidence="8 9" id="KW-0234">DNA repair</keyword>
<evidence type="ECO:0000256" key="6">
    <source>
        <dbReference type="ARBA" id="ARBA00022840"/>
    </source>
</evidence>
<accession>A0A8J6P8D4</accession>
<keyword evidence="7 9" id="KW-0238">DNA-binding</keyword>
<dbReference type="GO" id="GO:0016787">
    <property type="term" value="F:hydrolase activity"/>
    <property type="evidence" value="ECO:0007669"/>
    <property type="project" value="UniProtKB-KW"/>
</dbReference>
<evidence type="ECO:0000256" key="8">
    <source>
        <dbReference type="ARBA" id="ARBA00023204"/>
    </source>
</evidence>
<dbReference type="SUPFAM" id="SSF52540">
    <property type="entry name" value="P-loop containing nucleoside triphosphate hydrolases"/>
    <property type="match status" value="4"/>
</dbReference>
<dbReference type="Pfam" id="PF02559">
    <property type="entry name" value="CarD_TRCF_RID"/>
    <property type="match status" value="1"/>
</dbReference>
<dbReference type="PROSITE" id="PS51194">
    <property type="entry name" value="HELICASE_CTER"/>
    <property type="match status" value="1"/>
</dbReference>
<evidence type="ECO:0000256" key="5">
    <source>
        <dbReference type="ARBA" id="ARBA00022806"/>
    </source>
</evidence>
<evidence type="ECO:0000313" key="13">
    <source>
        <dbReference type="Proteomes" id="UP000652681"/>
    </source>
</evidence>
<dbReference type="RefSeq" id="WP_216713735.1">
    <property type="nucleotide sequence ID" value="NZ_JACVEL010000003.1"/>
</dbReference>
<feature type="domain" description="Helicase ATP-binding" evidence="10">
    <location>
        <begin position="574"/>
        <end position="735"/>
    </location>
</feature>
<reference evidence="12" key="1">
    <citation type="submission" date="2020-09" db="EMBL/GenBank/DDBJ databases">
        <title>Taishania pollutisoli gen. nov., sp. nov., Isolated from Tetrabromobisphenol A-Contaminated Soil.</title>
        <authorList>
            <person name="Chen Q."/>
        </authorList>
    </citation>
    <scope>NUCLEOTIDE SEQUENCE</scope>
    <source>
        <strain evidence="12">CZZ-1</strain>
    </source>
</reference>
<keyword evidence="2 9" id="KW-0547">Nucleotide-binding</keyword>
<dbReference type="EMBL" id="JACVEL010000003">
    <property type="protein sequence ID" value="MBC9811971.1"/>
    <property type="molecule type" value="Genomic_DNA"/>
</dbReference>
<keyword evidence="4 9" id="KW-0378">Hydrolase</keyword>
<dbReference type="SMART" id="SM00490">
    <property type="entry name" value="HELICc"/>
    <property type="match status" value="1"/>
</dbReference>
<dbReference type="Pfam" id="PF00270">
    <property type="entry name" value="DEAD"/>
    <property type="match status" value="1"/>
</dbReference>
<comment type="function">
    <text evidence="9">Couples transcription and DNA repair by recognizing RNA polymerase (RNAP) stalled at DNA lesions. Mediates ATP-dependent release of RNAP and its truncated transcript from the DNA, and recruitment of nucleotide excision repair machinery to the damaged site.</text>
</comment>
<dbReference type="Gene3D" id="3.90.1150.50">
    <property type="entry name" value="Transcription-repair-coupling factor, D7 domain"/>
    <property type="match status" value="1"/>
</dbReference>
<evidence type="ECO:0000256" key="1">
    <source>
        <dbReference type="ARBA" id="ARBA00022490"/>
    </source>
</evidence>
<keyword evidence="5" id="KW-0347">Helicase</keyword>
<dbReference type="AlphaFoldDB" id="A0A8J6P8D4"/>
<evidence type="ECO:0000256" key="2">
    <source>
        <dbReference type="ARBA" id="ARBA00022741"/>
    </source>
</evidence>
<dbReference type="Pfam" id="PF03461">
    <property type="entry name" value="TRCF"/>
    <property type="match status" value="1"/>
</dbReference>
<comment type="similarity">
    <text evidence="9">In the C-terminal section; belongs to the helicase family. RecG subfamily.</text>
</comment>
<dbReference type="InterPro" id="IPR011545">
    <property type="entry name" value="DEAD/DEAH_box_helicase_dom"/>
</dbReference>
<dbReference type="InterPro" id="IPR014001">
    <property type="entry name" value="Helicase_ATP-bd"/>
</dbReference>
<comment type="similarity">
    <text evidence="9">In the N-terminal section; belongs to the UvrB family.</text>
</comment>
<evidence type="ECO:0000313" key="12">
    <source>
        <dbReference type="EMBL" id="MBC9811971.1"/>
    </source>
</evidence>
<comment type="caution">
    <text evidence="12">The sequence shown here is derived from an EMBL/GenBank/DDBJ whole genome shotgun (WGS) entry which is preliminary data.</text>
</comment>
<dbReference type="PROSITE" id="PS51192">
    <property type="entry name" value="HELICASE_ATP_BIND_1"/>
    <property type="match status" value="1"/>
</dbReference>
<dbReference type="GO" id="GO:0005737">
    <property type="term" value="C:cytoplasm"/>
    <property type="evidence" value="ECO:0007669"/>
    <property type="project" value="UniProtKB-SubCell"/>
</dbReference>
<keyword evidence="3 9" id="KW-0227">DNA damage</keyword>
<dbReference type="Gene3D" id="3.30.2060.10">
    <property type="entry name" value="Penicillin-binding protein 1b domain"/>
    <property type="match status" value="1"/>
</dbReference>
<dbReference type="PANTHER" id="PTHR47964">
    <property type="entry name" value="ATP-DEPENDENT DNA HELICASE HOMOLOG RECG, CHLOROPLASTIC"/>
    <property type="match status" value="1"/>
</dbReference>
<keyword evidence="13" id="KW-1185">Reference proteome</keyword>
<feature type="domain" description="Helicase C-terminal" evidence="11">
    <location>
        <begin position="745"/>
        <end position="910"/>
    </location>
</feature>
<evidence type="ECO:0000259" key="11">
    <source>
        <dbReference type="PROSITE" id="PS51194"/>
    </source>
</evidence>
<dbReference type="CDD" id="cd17991">
    <property type="entry name" value="DEXHc_TRCF"/>
    <property type="match status" value="1"/>
</dbReference>
<evidence type="ECO:0000256" key="4">
    <source>
        <dbReference type="ARBA" id="ARBA00022801"/>
    </source>
</evidence>
<dbReference type="InterPro" id="IPR027417">
    <property type="entry name" value="P-loop_NTPase"/>
</dbReference>
<dbReference type="InterPro" id="IPR047112">
    <property type="entry name" value="RecG/Mfd"/>
</dbReference>
<dbReference type="Gene3D" id="3.40.50.300">
    <property type="entry name" value="P-loop containing nucleotide triphosphate hydrolases"/>
    <property type="match status" value="2"/>
</dbReference>
<dbReference type="Proteomes" id="UP000652681">
    <property type="component" value="Unassembled WGS sequence"/>
</dbReference>
<dbReference type="InterPro" id="IPR036101">
    <property type="entry name" value="CarD-like/TRCF_RID_sf"/>
</dbReference>
<evidence type="ECO:0000256" key="7">
    <source>
        <dbReference type="ARBA" id="ARBA00023125"/>
    </source>
</evidence>
<dbReference type="Pfam" id="PF00271">
    <property type="entry name" value="Helicase_C"/>
    <property type="match status" value="1"/>
</dbReference>
<dbReference type="EC" id="3.6.4.-" evidence="9"/>
<evidence type="ECO:0000256" key="9">
    <source>
        <dbReference type="HAMAP-Rule" id="MF_00969"/>
    </source>
</evidence>
<dbReference type="InterPro" id="IPR041471">
    <property type="entry name" value="UvrB_inter"/>
</dbReference>
<dbReference type="GO" id="GO:0003678">
    <property type="term" value="F:DNA helicase activity"/>
    <property type="evidence" value="ECO:0007669"/>
    <property type="project" value="TreeGrafter"/>
</dbReference>
<dbReference type="InterPro" id="IPR005118">
    <property type="entry name" value="TRCF_C"/>
</dbReference>
<dbReference type="SMART" id="SM01058">
    <property type="entry name" value="CarD_TRCF"/>
    <property type="match status" value="1"/>
</dbReference>
<evidence type="ECO:0000256" key="3">
    <source>
        <dbReference type="ARBA" id="ARBA00022763"/>
    </source>
</evidence>
<dbReference type="SUPFAM" id="SSF143517">
    <property type="entry name" value="TRCF domain-like"/>
    <property type="match status" value="1"/>
</dbReference>
<dbReference type="SUPFAM" id="SSF141259">
    <property type="entry name" value="CarD-like"/>
    <property type="match status" value="1"/>
</dbReference>
<dbReference type="GO" id="GO:0005524">
    <property type="term" value="F:ATP binding"/>
    <property type="evidence" value="ECO:0007669"/>
    <property type="project" value="UniProtKB-UniRule"/>
</dbReference>
<proteinExistence type="inferred from homology"/>
<dbReference type="Pfam" id="PF17757">
    <property type="entry name" value="UvrB_inter"/>
    <property type="match status" value="1"/>
</dbReference>
<gene>
    <name evidence="9 12" type="primary">mfd</name>
    <name evidence="12" type="ORF">H9Y05_05715</name>
</gene>
<keyword evidence="1 9" id="KW-0963">Cytoplasm</keyword>
<dbReference type="PANTHER" id="PTHR47964:SF1">
    <property type="entry name" value="ATP-DEPENDENT DNA HELICASE HOMOLOG RECG, CHLOROPLASTIC"/>
    <property type="match status" value="1"/>
</dbReference>
<dbReference type="Gene3D" id="2.40.10.170">
    <property type="match status" value="1"/>
</dbReference>